<evidence type="ECO:0000313" key="1">
    <source>
        <dbReference type="EMBL" id="KAH7238490.1"/>
    </source>
</evidence>
<dbReference type="OrthoDB" id="1689567at2759"/>
<name>A0A8K0W8U6_9HYPO</name>
<organism evidence="1 2">
    <name type="scientific">Fusarium tricinctum</name>
    <dbReference type="NCBI Taxonomy" id="61284"/>
    <lineage>
        <taxon>Eukaryota</taxon>
        <taxon>Fungi</taxon>
        <taxon>Dikarya</taxon>
        <taxon>Ascomycota</taxon>
        <taxon>Pezizomycotina</taxon>
        <taxon>Sordariomycetes</taxon>
        <taxon>Hypocreomycetidae</taxon>
        <taxon>Hypocreales</taxon>
        <taxon>Nectriaceae</taxon>
        <taxon>Fusarium</taxon>
        <taxon>Fusarium tricinctum species complex</taxon>
    </lineage>
</organism>
<dbReference type="Proteomes" id="UP000813427">
    <property type="component" value="Unassembled WGS sequence"/>
</dbReference>
<keyword evidence="2" id="KW-1185">Reference proteome</keyword>
<proteinExistence type="predicted"/>
<dbReference type="AlphaFoldDB" id="A0A8K0W8U6"/>
<evidence type="ECO:0000313" key="2">
    <source>
        <dbReference type="Proteomes" id="UP000813427"/>
    </source>
</evidence>
<accession>A0A8K0W8U6</accession>
<protein>
    <submittedName>
        <fullName evidence="1">Uncharacterized protein</fullName>
    </submittedName>
</protein>
<comment type="caution">
    <text evidence="1">The sequence shown here is derived from an EMBL/GenBank/DDBJ whole genome shotgun (WGS) entry which is preliminary data.</text>
</comment>
<dbReference type="EMBL" id="JAGPXF010000006">
    <property type="protein sequence ID" value="KAH7238490.1"/>
    <property type="molecule type" value="Genomic_DNA"/>
</dbReference>
<sequence>MIRKRGDVTTNDPPHQRFFIDERRVHDQQRQDRARSSGQCISTSSITDHYRAVPLSDGHHILYTDPRTGTLSFGVEAPAGSRSRLICKARFVPPTNISLLPVLYTAGSDSRKGVCVMATFSVIGGDDSLGEDVVARSLDVDPPKTSDTDKQMVVLYTIPHDLLAVISEDRCRQRCMITTQDKKEDNQLASMYGRPKGSCNNIEFPDHPFTDEIEYPLEIRGQQVAICRNLVELAINSGPDMVLWAFSAQGWARAWAIRPGCEDAPHRTVVQADGSLRKVDSKGDYIMTEVDQTVSELEVTLEPLSSLEMALERNAGSTAQIPPTVEQYYAFSDKIPCEGSKRIINLELADVLNGIARVSVELD</sequence>
<gene>
    <name evidence="1" type="ORF">BKA59DRAFT_247965</name>
</gene>
<reference evidence="1" key="1">
    <citation type="journal article" date="2021" name="Nat. Commun.">
        <title>Genetic determinants of endophytism in the Arabidopsis root mycobiome.</title>
        <authorList>
            <person name="Mesny F."/>
            <person name="Miyauchi S."/>
            <person name="Thiergart T."/>
            <person name="Pickel B."/>
            <person name="Atanasova L."/>
            <person name="Karlsson M."/>
            <person name="Huettel B."/>
            <person name="Barry K.W."/>
            <person name="Haridas S."/>
            <person name="Chen C."/>
            <person name="Bauer D."/>
            <person name="Andreopoulos W."/>
            <person name="Pangilinan J."/>
            <person name="LaButti K."/>
            <person name="Riley R."/>
            <person name="Lipzen A."/>
            <person name="Clum A."/>
            <person name="Drula E."/>
            <person name="Henrissat B."/>
            <person name="Kohler A."/>
            <person name="Grigoriev I.V."/>
            <person name="Martin F.M."/>
            <person name="Hacquard S."/>
        </authorList>
    </citation>
    <scope>NUCLEOTIDE SEQUENCE</scope>
    <source>
        <strain evidence="1">MPI-SDFR-AT-0068</strain>
    </source>
</reference>